<protein>
    <submittedName>
        <fullName evidence="2">Transposon Ty3-G Gag-Pol poly</fullName>
    </submittedName>
</protein>
<reference evidence="2" key="1">
    <citation type="submission" date="2020-04" db="EMBL/GenBank/DDBJ databases">
        <authorList>
            <person name="Alioto T."/>
            <person name="Alioto T."/>
            <person name="Gomez Garrido J."/>
        </authorList>
    </citation>
    <scope>NUCLEOTIDE SEQUENCE</scope>
    <source>
        <strain evidence="2">A484AB</strain>
    </source>
</reference>
<feature type="non-terminal residue" evidence="2">
    <location>
        <position position="1"/>
    </location>
</feature>
<evidence type="ECO:0000256" key="1">
    <source>
        <dbReference type="SAM" id="MobiDB-lite"/>
    </source>
</evidence>
<dbReference type="OrthoDB" id="5988333at2759"/>
<feature type="region of interest" description="Disordered" evidence="1">
    <location>
        <begin position="92"/>
        <end position="124"/>
    </location>
</feature>
<dbReference type="Pfam" id="PF00078">
    <property type="entry name" value="RVT_1"/>
    <property type="match status" value="1"/>
</dbReference>
<accession>A0A7D9LFU1</accession>
<dbReference type="Proteomes" id="UP001152795">
    <property type="component" value="Unassembled WGS sequence"/>
</dbReference>
<comment type="caution">
    <text evidence="2">The sequence shown here is derived from an EMBL/GenBank/DDBJ whole genome shotgun (WGS) entry which is preliminary data.</text>
</comment>
<dbReference type="Gene3D" id="3.10.10.10">
    <property type="entry name" value="HIV Type 1 Reverse Transcriptase, subunit A, domain 1"/>
    <property type="match status" value="1"/>
</dbReference>
<sequence>MTSKTSNEVQVDVHRESSETASSSGRRREPHSLLEQTADSRSNEQTQLQQTLEQGFAKMATSLSTAIENAFKNFSDKFDVDPIEDELLTELEEGELETNGSDGENGRQNDRHSQEEPDVSDGTNVQRMIERAKTQNATEQAKEPSVLDGIRGEMKTAETGPKVNDDLAEIVNGLVQKGLSEEKLQDKLNKYPSPENCEALSKVRVNQLIWDNLQPNTRSQDLRFQKVQTALIKGMAAIVRATDTALAHVTTLPAGKEIVESMTDAIALCAHANSELNIRRKELIKPDLHEDYKHLCSASVPSSSQLFGDDLSKQVKDLTEVNKVGRKMTRHNNKPYARAPAYSYRGRNRNIRPRPFLGERQVASASLPFHNKSIKIGGRLKQFIHFWEKLTSDKFILETIAGYKIEFKPEAICGHNWSRNPETKFNDKEQCIIDNEIDKLMCKGVIEVTQHCQGEFISPIFIRAKKDGSHRLILNLKELNTNVEYHHFKMETLQSAVALMRPGCHMASIDLRDAYYSVPIDVNYKKYLKFYWKGTLYQFTCLPNGLASGPRVFTKIVKPIYAMLRQLGHLNTSYIDDSYLQGDTRQECKDNVLQTDELLNLAGFIIHPDKSVYEPVQKLTFLGFVMDSIKMRVTLTPEKTVNLKNLCLHTLKHPKLTIRELAHLIGILVSSFPGVQYGPLHYRSLEMLKSEALKSSKGNFEALVAINNECVEDLQWWVDNIENAFKPVERPKADITIHTDASKMGWGAVVTKTAIGGRWTSLESQKHINSLELKALFMGLKSFYRNLQHKHVQAFMDNTTAVAYVNSMGGTKSTQ</sequence>
<dbReference type="InterPro" id="IPR043128">
    <property type="entry name" value="Rev_trsase/Diguanyl_cyclase"/>
</dbReference>
<dbReference type="PROSITE" id="PS50878">
    <property type="entry name" value="RT_POL"/>
    <property type="match status" value="1"/>
</dbReference>
<feature type="compositionally biased region" description="Basic and acidic residues" evidence="1">
    <location>
        <begin position="104"/>
        <end position="115"/>
    </location>
</feature>
<dbReference type="CDD" id="cd03714">
    <property type="entry name" value="RT_DIRS1"/>
    <property type="match status" value="1"/>
</dbReference>
<keyword evidence="3" id="KW-1185">Reference proteome</keyword>
<dbReference type="CDD" id="cd09275">
    <property type="entry name" value="RNase_HI_RT_DIRS1"/>
    <property type="match status" value="1"/>
</dbReference>
<dbReference type="SUPFAM" id="SSF56672">
    <property type="entry name" value="DNA/RNA polymerases"/>
    <property type="match status" value="1"/>
</dbReference>
<dbReference type="AlphaFoldDB" id="A0A7D9LFU1"/>
<feature type="region of interest" description="Disordered" evidence="1">
    <location>
        <begin position="132"/>
        <end position="151"/>
    </location>
</feature>
<dbReference type="EMBL" id="CACRXK020018048">
    <property type="protein sequence ID" value="CAB4032010.1"/>
    <property type="molecule type" value="Genomic_DNA"/>
</dbReference>
<feature type="region of interest" description="Disordered" evidence="1">
    <location>
        <begin position="1"/>
        <end position="49"/>
    </location>
</feature>
<dbReference type="InterPro" id="IPR000477">
    <property type="entry name" value="RT_dom"/>
</dbReference>
<name>A0A7D9LFU1_PARCT</name>
<dbReference type="Gene3D" id="3.30.70.270">
    <property type="match status" value="1"/>
</dbReference>
<gene>
    <name evidence="2" type="ORF">PACLA_8A049181</name>
</gene>
<evidence type="ECO:0000313" key="3">
    <source>
        <dbReference type="Proteomes" id="UP001152795"/>
    </source>
</evidence>
<dbReference type="PANTHER" id="PTHR33050:SF7">
    <property type="entry name" value="RIBONUCLEASE H"/>
    <property type="match status" value="1"/>
</dbReference>
<organism evidence="2 3">
    <name type="scientific">Paramuricea clavata</name>
    <name type="common">Red gorgonian</name>
    <name type="synonym">Violescent sea-whip</name>
    <dbReference type="NCBI Taxonomy" id="317549"/>
    <lineage>
        <taxon>Eukaryota</taxon>
        <taxon>Metazoa</taxon>
        <taxon>Cnidaria</taxon>
        <taxon>Anthozoa</taxon>
        <taxon>Octocorallia</taxon>
        <taxon>Malacalcyonacea</taxon>
        <taxon>Plexauridae</taxon>
        <taxon>Paramuricea</taxon>
    </lineage>
</organism>
<dbReference type="InterPro" id="IPR052055">
    <property type="entry name" value="Hepadnavirus_pol/RT"/>
</dbReference>
<evidence type="ECO:0000313" key="2">
    <source>
        <dbReference type="EMBL" id="CAB4032010.1"/>
    </source>
</evidence>
<proteinExistence type="predicted"/>
<dbReference type="PANTHER" id="PTHR33050">
    <property type="entry name" value="REVERSE TRANSCRIPTASE DOMAIN-CONTAINING PROTEIN"/>
    <property type="match status" value="1"/>
</dbReference>
<dbReference type="InterPro" id="IPR043502">
    <property type="entry name" value="DNA/RNA_pol_sf"/>
</dbReference>